<feature type="coiled-coil region" evidence="6">
    <location>
        <begin position="507"/>
        <end position="534"/>
    </location>
</feature>
<dbReference type="GO" id="GO:0005525">
    <property type="term" value="F:GTP binding"/>
    <property type="evidence" value="ECO:0007669"/>
    <property type="project" value="UniProtKB-KW"/>
</dbReference>
<dbReference type="InterPro" id="IPR045063">
    <property type="entry name" value="Dynamin_N"/>
</dbReference>
<gene>
    <name evidence="8" type="ORF">ACBT_1907</name>
</gene>
<accession>A0A7L5JRG4</accession>
<evidence type="ECO:0000256" key="6">
    <source>
        <dbReference type="SAM" id="Coils"/>
    </source>
</evidence>
<keyword evidence="4" id="KW-0342">GTP-binding</keyword>
<dbReference type="GO" id="GO:0003924">
    <property type="term" value="F:GTPase activity"/>
    <property type="evidence" value="ECO:0007669"/>
    <property type="project" value="InterPro"/>
</dbReference>
<dbReference type="GO" id="GO:0016020">
    <property type="term" value="C:membrane"/>
    <property type="evidence" value="ECO:0007669"/>
    <property type="project" value="UniProtKB-SubCell"/>
</dbReference>
<comment type="subcellular location">
    <subcellularLocation>
        <location evidence="1">Membrane</location>
    </subcellularLocation>
</comment>
<dbReference type="KEGG" id="acib:ACBT_1907"/>
<name>A0A7L5JRG4_9BACT</name>
<dbReference type="EMBL" id="CP054051">
    <property type="protein sequence ID" value="QKJ27802.1"/>
    <property type="molecule type" value="Genomic_DNA"/>
</dbReference>
<evidence type="ECO:0000256" key="2">
    <source>
        <dbReference type="ARBA" id="ARBA00022741"/>
    </source>
</evidence>
<evidence type="ECO:0000259" key="7">
    <source>
        <dbReference type="Pfam" id="PF00350"/>
    </source>
</evidence>
<evidence type="ECO:0000256" key="4">
    <source>
        <dbReference type="ARBA" id="ARBA00023134"/>
    </source>
</evidence>
<dbReference type="CDD" id="cd09912">
    <property type="entry name" value="DLP_2"/>
    <property type="match status" value="1"/>
</dbReference>
<proteinExistence type="predicted"/>
<reference evidence="8 9" key="1">
    <citation type="submission" date="2020-05" db="EMBL/GenBank/DDBJ databases">
        <title>Complete genome sequencing of Campylobacter and Arcobacter type strains.</title>
        <authorList>
            <person name="Miller W.G."/>
            <person name="Yee E."/>
        </authorList>
    </citation>
    <scope>NUCLEOTIDE SEQUENCE [LARGE SCALE GENOMIC DNA]</scope>
    <source>
        <strain evidence="8 9">LMG 21996</strain>
    </source>
</reference>
<dbReference type="Pfam" id="PF00350">
    <property type="entry name" value="Dynamin_N"/>
    <property type="match status" value="1"/>
</dbReference>
<evidence type="ECO:0000313" key="8">
    <source>
        <dbReference type="EMBL" id="QKJ27802.1"/>
    </source>
</evidence>
<dbReference type="OrthoDB" id="1100581at2"/>
<dbReference type="SUPFAM" id="SSF52540">
    <property type="entry name" value="P-loop containing nucleoside triphosphate hydrolases"/>
    <property type="match status" value="1"/>
</dbReference>
<sequence length="783" mass="90304">MSLTNDYFLLYHGITFQKNLEIEEIETKLNDDTFTIFALIISANRKNYEKFINLTSFKTLCQQLNIKTPSNANEFYHIQENVIELILSNRTKSNLEILSQSFEYLRNENIIDNDSYTKLNSLFDHKELESLKDDESAGLSKIDDDFKTSFKDLKHNIENILVELKTEITNHEVLSELNSVNEYINNQKFSIGITGVMNAGKSTMLNALMGKEILGSAVVPETANLTIVKHNTTDNAKVYYWNTKEWEKIEESAKSLESMKDFVLETNKVFGENLKNYIRPTSRFDEVDINDLSSYTSAEHSGKKCNLVKYVELGSNLKFLSDGIEIVDTPGLDDPVIQREEITKEYISKCDMMIHLMNVSQSATLKDVEFIIDAVLYQNISKLLVVITRADTVSKKNLEEVIEYTKSSIQKQLKAQNKDSQLDHILKTIKFIPISGRMALLHRTGREKEALEAGFTLEDTGILEIENYLMESLFGTNSQKGDLVIQSTKTQLNRLIEKQIVFNNYELTLLNKSKDELEQELNEFNRKKDSNKRILFSMSEDINYYKNDAKSYIDSLETFLQSELMELQNVIKQRVVNDTRYSLEKTKRKPENTRVKVIVETAIKDGIIDVIRDYRYKFIKKSQTIGEQCEQKYHDLGFAIGHKNDNFDARGFFQDDFKSGFLTSNNEIMVSQIINAVNGAKEGKLNELDRNIEEIIKAQFKGIEEDIKIKAKKVSSLLIENFFDTLNAPLRGFEQRLKNEEESLQNRIATFEENDKNKAELSINLHKNIKKLENIMLNIKGLH</sequence>
<keyword evidence="3" id="KW-0378">Hydrolase</keyword>
<dbReference type="Proteomes" id="UP000509513">
    <property type="component" value="Chromosome"/>
</dbReference>
<dbReference type="InterPro" id="IPR027417">
    <property type="entry name" value="P-loop_NTPase"/>
</dbReference>
<protein>
    <submittedName>
        <fullName evidence="8">GTP-binding protein (Dynamin domain)</fullName>
    </submittedName>
</protein>
<feature type="domain" description="Dynamin N-terminal" evidence="7">
    <location>
        <begin position="191"/>
        <end position="389"/>
    </location>
</feature>
<evidence type="ECO:0000256" key="3">
    <source>
        <dbReference type="ARBA" id="ARBA00022801"/>
    </source>
</evidence>
<keyword evidence="5" id="KW-0472">Membrane</keyword>
<dbReference type="PANTHER" id="PTHR10465:SF0">
    <property type="entry name" value="SARCALUMENIN"/>
    <property type="match status" value="1"/>
</dbReference>
<evidence type="ECO:0000256" key="1">
    <source>
        <dbReference type="ARBA" id="ARBA00004370"/>
    </source>
</evidence>
<dbReference type="Gene3D" id="3.40.50.300">
    <property type="entry name" value="P-loop containing nucleotide triphosphate hydrolases"/>
    <property type="match status" value="1"/>
</dbReference>
<dbReference type="InterPro" id="IPR027094">
    <property type="entry name" value="Mitofusin_fam"/>
</dbReference>
<evidence type="ECO:0000313" key="9">
    <source>
        <dbReference type="Proteomes" id="UP000509513"/>
    </source>
</evidence>
<organism evidence="8 9">
    <name type="scientific">Aliarcobacter cibarius</name>
    <dbReference type="NCBI Taxonomy" id="255507"/>
    <lineage>
        <taxon>Bacteria</taxon>
        <taxon>Pseudomonadati</taxon>
        <taxon>Campylobacterota</taxon>
        <taxon>Epsilonproteobacteria</taxon>
        <taxon>Campylobacterales</taxon>
        <taxon>Arcobacteraceae</taxon>
        <taxon>Aliarcobacter</taxon>
    </lineage>
</organism>
<dbReference type="RefSeq" id="WP_024774643.1">
    <property type="nucleotide sequence ID" value="NZ_CP054051.1"/>
</dbReference>
<dbReference type="AlphaFoldDB" id="A0A7L5JRG4"/>
<evidence type="ECO:0000256" key="5">
    <source>
        <dbReference type="ARBA" id="ARBA00023136"/>
    </source>
</evidence>
<dbReference type="PANTHER" id="PTHR10465">
    <property type="entry name" value="TRANSMEMBRANE GTPASE FZO1"/>
    <property type="match status" value="1"/>
</dbReference>
<keyword evidence="2" id="KW-0547">Nucleotide-binding</keyword>
<keyword evidence="6" id="KW-0175">Coiled coil</keyword>